<feature type="compositionally biased region" description="Polar residues" evidence="1">
    <location>
        <begin position="21"/>
        <end position="30"/>
    </location>
</feature>
<feature type="chain" id="PRO_5047312086" description="Lipoprotein LpqN" evidence="2">
    <location>
        <begin position="22"/>
        <end position="234"/>
    </location>
</feature>
<dbReference type="RefSeq" id="WP_252673681.1">
    <property type="nucleotide sequence ID" value="NZ_CP099547.1"/>
</dbReference>
<protein>
    <recommendedName>
        <fullName evidence="5">Lipoprotein LpqN</fullName>
    </recommendedName>
</protein>
<proteinExistence type="predicted"/>
<evidence type="ECO:0008006" key="5">
    <source>
        <dbReference type="Google" id="ProtNLM"/>
    </source>
</evidence>
<keyword evidence="2" id="KW-0732">Signal</keyword>
<organism evidence="3 4">
    <name type="scientific">Arcanobacterium pinnipediorum</name>
    <dbReference type="NCBI Taxonomy" id="1503041"/>
    <lineage>
        <taxon>Bacteria</taxon>
        <taxon>Bacillati</taxon>
        <taxon>Actinomycetota</taxon>
        <taxon>Actinomycetes</taxon>
        <taxon>Actinomycetales</taxon>
        <taxon>Actinomycetaceae</taxon>
        <taxon>Arcanobacterium</taxon>
    </lineage>
</organism>
<keyword evidence="4" id="KW-1185">Reference proteome</keyword>
<feature type="signal peptide" evidence="2">
    <location>
        <begin position="1"/>
        <end position="21"/>
    </location>
</feature>
<feature type="region of interest" description="Disordered" evidence="1">
    <location>
        <begin position="207"/>
        <end position="234"/>
    </location>
</feature>
<evidence type="ECO:0000256" key="2">
    <source>
        <dbReference type="SAM" id="SignalP"/>
    </source>
</evidence>
<dbReference type="EMBL" id="CP099547">
    <property type="protein sequence ID" value="USR79822.1"/>
    <property type="molecule type" value="Genomic_DNA"/>
</dbReference>
<dbReference type="Proteomes" id="UP001056109">
    <property type="component" value="Chromosome"/>
</dbReference>
<name>A0ABY5AIA1_9ACTO</name>
<evidence type="ECO:0000313" key="3">
    <source>
        <dbReference type="EMBL" id="USR79822.1"/>
    </source>
</evidence>
<reference evidence="3" key="1">
    <citation type="submission" date="2022-06" db="EMBL/GenBank/DDBJ databases">
        <title>Complete Genome Sequence of Arcanobacterium pinnipediorum strain DSM 28752 isolated from a harbour seal.</title>
        <authorList>
            <person name="Borowiak M."/>
            <person name="Kreitlow A."/>
            <person name="Alssahen M."/>
            <person name="Malorny B."/>
            <person name="Laemmler C."/>
            <person name="Prenger-Berninghoff E."/>
            <person name="Siebert U."/>
            <person name="Ploetz M."/>
            <person name="Abdulmawjood A."/>
        </authorList>
    </citation>
    <scope>NUCLEOTIDE SEQUENCE</scope>
    <source>
        <strain evidence="3">DSM 28752</strain>
    </source>
</reference>
<accession>A0ABY5AIA1</accession>
<evidence type="ECO:0000256" key="1">
    <source>
        <dbReference type="SAM" id="MobiDB-lite"/>
    </source>
</evidence>
<evidence type="ECO:0000313" key="4">
    <source>
        <dbReference type="Proteomes" id="UP001056109"/>
    </source>
</evidence>
<dbReference type="PROSITE" id="PS51257">
    <property type="entry name" value="PROKAR_LIPOPROTEIN"/>
    <property type="match status" value="1"/>
</dbReference>
<feature type="region of interest" description="Disordered" evidence="1">
    <location>
        <begin position="21"/>
        <end position="51"/>
    </location>
</feature>
<gene>
    <name evidence="3" type="ORF">NG665_02225</name>
</gene>
<sequence length="234" mass="25054">MSGKYLSLVIALGLLVGGCSSQPQHSSVPETSEEQHVSQEPQEAEQAEPSLSEVTLRRAMKEADFADRVEADQLIAEAPLLRIVLPSRLTRQISENPGRIGMWEDSEKRTTVVLSIAGIAGIASDGEKYAEFLTQAAQLSGRTVTYIDTVLFGEVSAHHFAIQGGSQLAEIYAFELDGISYELTLNAADEAALDEVRSHVEQTFAVPEVLGSSSGESEDGETGVEGENASGNEE</sequence>